<feature type="domain" description="Ubiquitin 3 binding protein But2 C-terminal" evidence="3">
    <location>
        <begin position="227"/>
        <end position="367"/>
    </location>
</feature>
<protein>
    <submittedName>
        <fullName evidence="5">Putative but2-like protein C27D7.11c</fullName>
    </submittedName>
</protein>
<name>A0A093VJ57_TALMA</name>
<dbReference type="HOGENOM" id="CLU_033570_0_0_1"/>
<feature type="compositionally biased region" description="Polar residues" evidence="1">
    <location>
        <begin position="190"/>
        <end position="218"/>
    </location>
</feature>
<feature type="region of interest" description="Disordered" evidence="1">
    <location>
        <begin position="153"/>
        <end position="218"/>
    </location>
</feature>
<organism evidence="5">
    <name type="scientific">Talaromyces marneffei PM1</name>
    <dbReference type="NCBI Taxonomy" id="1077442"/>
    <lineage>
        <taxon>Eukaryota</taxon>
        <taxon>Fungi</taxon>
        <taxon>Dikarya</taxon>
        <taxon>Ascomycota</taxon>
        <taxon>Pezizomycotina</taxon>
        <taxon>Eurotiomycetes</taxon>
        <taxon>Eurotiomycetidae</taxon>
        <taxon>Eurotiales</taxon>
        <taxon>Trichocomaceae</taxon>
        <taxon>Talaromyces</taxon>
        <taxon>Talaromyces sect. Talaromyces</taxon>
    </lineage>
</organism>
<proteinExistence type="predicted"/>
<dbReference type="InterPro" id="IPR018620">
    <property type="entry name" value="Ubiquitin3-bd_protein_But2_C"/>
</dbReference>
<reference evidence="5" key="1">
    <citation type="journal article" date="2014" name="PLoS Genet.">
        <title>Signature Gene Expression Reveals Novel Clues to the Molecular Mechanisms of Dimorphic Transition in Penicillium marneffei.</title>
        <authorList>
            <person name="Yang E."/>
            <person name="Wang G."/>
            <person name="Cai J."/>
            <person name="Woo P.C."/>
            <person name="Lau S.K."/>
            <person name="Yuen K.-Y."/>
            <person name="Chow W.-N."/>
            <person name="Lin X."/>
        </authorList>
    </citation>
    <scope>NUCLEOTIDE SEQUENCE [LARGE SCALE GENOMIC DNA]</scope>
    <source>
        <strain evidence="5">PM1</strain>
    </source>
</reference>
<evidence type="ECO:0000259" key="4">
    <source>
        <dbReference type="Pfam" id="PF22799"/>
    </source>
</evidence>
<dbReference type="PANTHER" id="PTHR39613:SF1">
    <property type="entry name" value="ANCHORED CELL WALL PROTEIN, PUTATIVE (AFU_ORTHOLOGUE AFUA_4G08960)-RELATED"/>
    <property type="match status" value="1"/>
</dbReference>
<comment type="caution">
    <text evidence="5">The sequence shown here is derived from an EMBL/GenBank/DDBJ whole genome shotgun (WGS) entry which is preliminary data.</text>
</comment>
<dbReference type="eggNOG" id="ENOG502RXB8">
    <property type="taxonomic scope" value="Eukaryota"/>
</dbReference>
<feature type="chain" id="PRO_5001892592" evidence="2">
    <location>
        <begin position="17"/>
        <end position="377"/>
    </location>
</feature>
<feature type="signal peptide" evidence="2">
    <location>
        <begin position="1"/>
        <end position="16"/>
    </location>
</feature>
<dbReference type="PANTHER" id="PTHR39613">
    <property type="entry name" value="ANCHORED CELL WALL PROTEIN, PUTATIVE (AFU_ORTHOLOGUE AFUA_4G08960)-RELATED"/>
    <property type="match status" value="1"/>
</dbReference>
<dbReference type="Pfam" id="PF09792">
    <property type="entry name" value="But2"/>
    <property type="match status" value="1"/>
</dbReference>
<feature type="compositionally biased region" description="Low complexity" evidence="1">
    <location>
        <begin position="156"/>
        <end position="168"/>
    </location>
</feature>
<evidence type="ECO:0000256" key="1">
    <source>
        <dbReference type="SAM" id="MobiDB-lite"/>
    </source>
</evidence>
<accession>A0A093VJ57</accession>
<gene>
    <name evidence="5" type="ORF">GQ26_0020370</name>
</gene>
<dbReference type="Pfam" id="PF22799">
    <property type="entry name" value="PIR1-like_C"/>
    <property type="match status" value="1"/>
</dbReference>
<dbReference type="InterPro" id="IPR054508">
    <property type="entry name" value="PIR1-like_C"/>
</dbReference>
<evidence type="ECO:0000313" key="5">
    <source>
        <dbReference type="EMBL" id="KFX52582.1"/>
    </source>
</evidence>
<dbReference type="AlphaFoldDB" id="A0A093VJ57"/>
<feature type="domain" description="Cell wall mannoprotein PIR1-like C-terminal" evidence="4">
    <location>
        <begin position="63"/>
        <end position="127"/>
    </location>
</feature>
<evidence type="ECO:0000256" key="2">
    <source>
        <dbReference type="SAM" id="SignalP"/>
    </source>
</evidence>
<evidence type="ECO:0000259" key="3">
    <source>
        <dbReference type="Pfam" id="PF09792"/>
    </source>
</evidence>
<sequence>MKFFATAAVLASGANALAIRGESCCFTLTASGGISGRVGQLDDGQNRIDGGLPPATFCITPEGTITDSSGRGCILTPPTTQLQCDTGAIPDSGFSVSSSGQLTSNGTSDFVACQTGDHGAFNVYTNPPPSDVTDCFHVTLTADQCVPSASLSVRLSTPPASPTSTASPPGSPPGSPSVVVTVHETVCTPGPSSLGQETSPVPAQTNTPGPSRTSTPCSTNLVSGSFEFPHLIIPIDSSSPNTAAGTQFNVEVTATISTIFNFDIPASDAGKTCSLVFHFPQQKDLRTSLFTFSGDGKVDFAELSFPATQSTTFNNTPSVKTDFGVTTISPGNFYVISTFACPAGQAVTFEMKEAGTTDFTFFEDFNPSPIGLFIATC</sequence>
<dbReference type="EMBL" id="JPOX01000002">
    <property type="protein sequence ID" value="KFX52582.1"/>
    <property type="molecule type" value="Genomic_DNA"/>
</dbReference>
<keyword evidence="2" id="KW-0732">Signal</keyword>